<protein>
    <submittedName>
        <fullName evidence="5">23S rRNA methyltransferase</fullName>
    </submittedName>
</protein>
<dbReference type="InterPro" id="IPR029028">
    <property type="entry name" value="Alpha/beta_knot_MTases"/>
</dbReference>
<dbReference type="PANTHER" id="PTHR43191">
    <property type="entry name" value="RRNA METHYLTRANSFERASE 3"/>
    <property type="match status" value="1"/>
</dbReference>
<dbReference type="Proteomes" id="UP000604765">
    <property type="component" value="Unassembled WGS sequence"/>
</dbReference>
<dbReference type="CDD" id="cd18095">
    <property type="entry name" value="SpoU-like_rRNA-MTase"/>
    <property type="match status" value="1"/>
</dbReference>
<feature type="domain" description="RNA 2-O ribose methyltransferase substrate binding" evidence="4">
    <location>
        <begin position="31"/>
        <end position="101"/>
    </location>
</feature>
<dbReference type="Gene3D" id="3.40.1280.10">
    <property type="match status" value="1"/>
</dbReference>
<dbReference type="InterPro" id="IPR029026">
    <property type="entry name" value="tRNA_m1G_MTases_N"/>
</dbReference>
<accession>A0ABQ3VWK6</accession>
<gene>
    <name evidence="5" type="ORF">YK48G_03250</name>
</gene>
<dbReference type="InterPro" id="IPR053888">
    <property type="entry name" value="MRM3-like_sub_bind"/>
</dbReference>
<dbReference type="InterPro" id="IPR051259">
    <property type="entry name" value="rRNA_Methyltransferase"/>
</dbReference>
<dbReference type="InterPro" id="IPR013123">
    <property type="entry name" value="SpoU_subst-bd"/>
</dbReference>
<evidence type="ECO:0000259" key="4">
    <source>
        <dbReference type="SMART" id="SM00967"/>
    </source>
</evidence>
<keyword evidence="2 5" id="KW-0489">Methyltransferase</keyword>
<dbReference type="InterPro" id="IPR001537">
    <property type="entry name" value="SpoU_MeTrfase"/>
</dbReference>
<dbReference type="InterPro" id="IPR029064">
    <property type="entry name" value="Ribosomal_eL30-like_sf"/>
</dbReference>
<evidence type="ECO:0000256" key="3">
    <source>
        <dbReference type="ARBA" id="ARBA00022679"/>
    </source>
</evidence>
<dbReference type="SUPFAM" id="SSF55315">
    <property type="entry name" value="L30e-like"/>
    <property type="match status" value="1"/>
</dbReference>
<name>A0ABQ3VWK6_9LACO</name>
<comment type="caution">
    <text evidence="5">The sequence shown here is derived from an EMBL/GenBank/DDBJ whole genome shotgun (WGS) entry which is preliminary data.</text>
</comment>
<proteinExistence type="inferred from homology"/>
<comment type="similarity">
    <text evidence="1">Belongs to the class IV-like SAM-binding methyltransferase superfamily. RNA methyltransferase TrmH family.</text>
</comment>
<dbReference type="SUPFAM" id="SSF75217">
    <property type="entry name" value="alpha/beta knot"/>
    <property type="match status" value="1"/>
</dbReference>
<reference evidence="5 6" key="1">
    <citation type="journal article" date="2021" name="Int. J. Syst. Evol. Microbiol.">
        <title>Lentilactobacillus fungorum sp. nov., isolated from spent mushroom substrates.</title>
        <authorList>
            <person name="Tohno M."/>
            <person name="Tanizawa Y."/>
            <person name="Kojima Y."/>
            <person name="Sakamoto M."/>
            <person name="Ohkuma M."/>
            <person name="Kobayashi H."/>
        </authorList>
    </citation>
    <scope>NUCLEOTIDE SEQUENCE [LARGE SCALE GENOMIC DNA]</scope>
    <source>
        <strain evidence="5 6">YK48G</strain>
    </source>
</reference>
<keyword evidence="3" id="KW-0808">Transferase</keyword>
<dbReference type="Pfam" id="PF00588">
    <property type="entry name" value="SpoU_methylase"/>
    <property type="match status" value="1"/>
</dbReference>
<organism evidence="5 6">
    <name type="scientific">Lentilactobacillus fungorum</name>
    <dbReference type="NCBI Taxonomy" id="2201250"/>
    <lineage>
        <taxon>Bacteria</taxon>
        <taxon>Bacillati</taxon>
        <taxon>Bacillota</taxon>
        <taxon>Bacilli</taxon>
        <taxon>Lactobacillales</taxon>
        <taxon>Lactobacillaceae</taxon>
        <taxon>Lentilactobacillus</taxon>
    </lineage>
</organism>
<dbReference type="PANTHER" id="PTHR43191:SF2">
    <property type="entry name" value="RRNA METHYLTRANSFERASE 3, MITOCHONDRIAL"/>
    <property type="match status" value="1"/>
</dbReference>
<dbReference type="SMART" id="SM00967">
    <property type="entry name" value="SpoU_sub_bind"/>
    <property type="match status" value="1"/>
</dbReference>
<dbReference type="Pfam" id="PF22435">
    <property type="entry name" value="MRM3-like_sub_bind"/>
    <property type="match status" value="1"/>
</dbReference>
<dbReference type="GO" id="GO:0008168">
    <property type="term" value="F:methyltransferase activity"/>
    <property type="evidence" value="ECO:0007669"/>
    <property type="project" value="UniProtKB-KW"/>
</dbReference>
<evidence type="ECO:0000313" key="5">
    <source>
        <dbReference type="EMBL" id="GHP12900.1"/>
    </source>
</evidence>
<evidence type="ECO:0000256" key="2">
    <source>
        <dbReference type="ARBA" id="ARBA00022603"/>
    </source>
</evidence>
<evidence type="ECO:0000313" key="6">
    <source>
        <dbReference type="Proteomes" id="UP000604765"/>
    </source>
</evidence>
<dbReference type="Gene3D" id="3.30.1330.30">
    <property type="match status" value="1"/>
</dbReference>
<evidence type="ECO:0000256" key="1">
    <source>
        <dbReference type="ARBA" id="ARBA00007228"/>
    </source>
</evidence>
<dbReference type="EMBL" id="BNJR01000004">
    <property type="protein sequence ID" value="GHP12900.1"/>
    <property type="molecule type" value="Genomic_DNA"/>
</dbReference>
<keyword evidence="6" id="KW-1185">Reference proteome</keyword>
<dbReference type="GO" id="GO:0032259">
    <property type="term" value="P:methylation"/>
    <property type="evidence" value="ECO:0007669"/>
    <property type="project" value="UniProtKB-KW"/>
</dbReference>
<dbReference type="RefSeq" id="WP_203628953.1">
    <property type="nucleotide sequence ID" value="NZ_BNJR01000004.1"/>
</dbReference>
<sequence>MEKITSNQNSKVKAWRKMQSKKGRLKAGEYIIEGWHIVGEAISHHQKLLGVMVVDEAFLTKLAVDSTRVPTYLITPEIAKHISATETPQGVFAILRTADYHNTIPKNLAGSWLLLDNIQDPGNIGTMVRTADAAGVSGIVFGNGSADIYNPKVVRAMQGSQFHLKLFSGNILDWLSKLKAQSIPTYGTELNDQAVSYQEVKPTSSFGLVMGNEGNGVAPEILAAVDQNLYIPMKGEAESLNVAVASGILIFHLVQ</sequence>